<evidence type="ECO:0008006" key="4">
    <source>
        <dbReference type="Google" id="ProtNLM"/>
    </source>
</evidence>
<evidence type="ECO:0000313" key="3">
    <source>
        <dbReference type="Proteomes" id="UP000281549"/>
    </source>
</evidence>
<proteinExistence type="predicted"/>
<organism evidence="2 3">
    <name type="scientific">Rozella allomycis (strain CSF55)</name>
    <dbReference type="NCBI Taxonomy" id="988480"/>
    <lineage>
        <taxon>Eukaryota</taxon>
        <taxon>Fungi</taxon>
        <taxon>Fungi incertae sedis</taxon>
        <taxon>Cryptomycota</taxon>
        <taxon>Cryptomycota incertae sedis</taxon>
        <taxon>Rozella</taxon>
    </lineage>
</organism>
<sequence length="160" mass="16341">MTSPPSRPGTTNSPAQSLCQGVPAGSSPTTVQAGSPLQVSISGEAVHGGGGCLFSISYDGGNSFTVLSVTDKQCPIQRSFSVQIPANAPNGKAVFAWSWIPVLSGQPEYYMNCADIVISGGSTGGSIAGPSMPIYNMPGAPTVYAVETKNFIGLSDIVRL</sequence>
<dbReference type="PANTHER" id="PTHR36182:SF2">
    <property type="entry name" value="LYTIC POLYSACCHARIDE MONOOXYGENASE"/>
    <property type="match status" value="1"/>
</dbReference>
<feature type="compositionally biased region" description="Polar residues" evidence="1">
    <location>
        <begin position="1"/>
        <end position="19"/>
    </location>
</feature>
<dbReference type="Proteomes" id="UP000281549">
    <property type="component" value="Unassembled WGS sequence"/>
</dbReference>
<dbReference type="EMBL" id="ML006055">
    <property type="protein sequence ID" value="RKP17052.1"/>
    <property type="molecule type" value="Genomic_DNA"/>
</dbReference>
<dbReference type="PANTHER" id="PTHR36182">
    <property type="entry name" value="PROTEIN, PUTATIVE (AFU_ORTHOLOGUE AFUA_6G10930)-RELATED"/>
    <property type="match status" value="1"/>
</dbReference>
<evidence type="ECO:0000256" key="1">
    <source>
        <dbReference type="SAM" id="MobiDB-lite"/>
    </source>
</evidence>
<dbReference type="AlphaFoldDB" id="A0A4P9YDT5"/>
<feature type="region of interest" description="Disordered" evidence="1">
    <location>
        <begin position="1"/>
        <end position="33"/>
    </location>
</feature>
<name>A0A4P9YDT5_ROZAC</name>
<protein>
    <recommendedName>
        <fullName evidence="4">Chitin-binding type-4 domain-containing protein</fullName>
    </recommendedName>
</protein>
<gene>
    <name evidence="2" type="ORF">ROZALSC1DRAFT_16835</name>
</gene>
<evidence type="ECO:0000313" key="2">
    <source>
        <dbReference type="EMBL" id="RKP17052.1"/>
    </source>
</evidence>
<dbReference type="Gene3D" id="2.70.50.70">
    <property type="match status" value="1"/>
</dbReference>
<reference evidence="3" key="1">
    <citation type="journal article" date="2018" name="Nat. Microbiol.">
        <title>Leveraging single-cell genomics to expand the fungal tree of life.</title>
        <authorList>
            <person name="Ahrendt S.R."/>
            <person name="Quandt C.A."/>
            <person name="Ciobanu D."/>
            <person name="Clum A."/>
            <person name="Salamov A."/>
            <person name="Andreopoulos B."/>
            <person name="Cheng J.F."/>
            <person name="Woyke T."/>
            <person name="Pelin A."/>
            <person name="Henrissat B."/>
            <person name="Reynolds N.K."/>
            <person name="Benny G.L."/>
            <person name="Smith M.E."/>
            <person name="James T.Y."/>
            <person name="Grigoriev I.V."/>
        </authorList>
    </citation>
    <scope>NUCLEOTIDE SEQUENCE [LARGE SCALE GENOMIC DNA]</scope>
    <source>
        <strain evidence="3">CSF55</strain>
    </source>
</reference>
<accession>A0A4P9YDT5</accession>